<dbReference type="EMBL" id="AQPN01000002">
    <property type="protein sequence ID" value="EOR96655.1"/>
    <property type="molecule type" value="Genomic_DNA"/>
</dbReference>
<sequence>MLFAIGILILIFGNVNAQIKKTAKKKYDVAAFLYLAYANDDPRLRSF</sequence>
<name>R9GYW3_9SPHI</name>
<organism evidence="1 2">
    <name type="scientific">Arcticibacter svalbardensis MN12-7</name>
    <dbReference type="NCBI Taxonomy" id="1150600"/>
    <lineage>
        <taxon>Bacteria</taxon>
        <taxon>Pseudomonadati</taxon>
        <taxon>Bacteroidota</taxon>
        <taxon>Sphingobacteriia</taxon>
        <taxon>Sphingobacteriales</taxon>
        <taxon>Sphingobacteriaceae</taxon>
        <taxon>Arcticibacter</taxon>
    </lineage>
</organism>
<comment type="caution">
    <text evidence="1">The sequence shown here is derived from an EMBL/GenBank/DDBJ whole genome shotgun (WGS) entry which is preliminary data.</text>
</comment>
<gene>
    <name evidence="1" type="ORF">ADIARSV_0078</name>
</gene>
<dbReference type="AlphaFoldDB" id="R9GYW3"/>
<evidence type="ECO:0000313" key="1">
    <source>
        <dbReference type="EMBL" id="EOR96655.1"/>
    </source>
</evidence>
<protein>
    <submittedName>
        <fullName evidence="1">Uncharacterized protein</fullName>
    </submittedName>
</protein>
<reference evidence="1 2" key="1">
    <citation type="journal article" date="2013" name="Genome Announc.">
        <title>Draft Genome Sequence of Arcticibacter svalbardensis Strain MN12-7T, a Member of the Family Sphingobacteriaceae Isolated from an Arctic Soil Sample.</title>
        <authorList>
            <person name="Shivaji S."/>
            <person name="Ara S."/>
            <person name="Prasad S."/>
            <person name="Manasa B.P."/>
            <person name="Begum Z."/>
            <person name="Singh A."/>
            <person name="Kumar Pinnaka A."/>
        </authorList>
    </citation>
    <scope>NUCLEOTIDE SEQUENCE [LARGE SCALE GENOMIC DNA]</scope>
    <source>
        <strain evidence="1 2">MN12-7</strain>
    </source>
</reference>
<proteinExistence type="predicted"/>
<evidence type="ECO:0000313" key="2">
    <source>
        <dbReference type="Proteomes" id="UP000014174"/>
    </source>
</evidence>
<accession>R9GYW3</accession>
<dbReference type="Proteomes" id="UP000014174">
    <property type="component" value="Unassembled WGS sequence"/>
</dbReference>
<keyword evidence="2" id="KW-1185">Reference proteome</keyword>